<dbReference type="SUPFAM" id="SSF81606">
    <property type="entry name" value="PP2C-like"/>
    <property type="match status" value="1"/>
</dbReference>
<name>A0ABU0RW68_9ACTN</name>
<comment type="caution">
    <text evidence="4">The sequence shown here is derived from an EMBL/GenBank/DDBJ whole genome shotgun (WGS) entry which is preliminary data.</text>
</comment>
<dbReference type="InterPro" id="IPR000014">
    <property type="entry name" value="PAS"/>
</dbReference>
<evidence type="ECO:0000313" key="4">
    <source>
        <dbReference type="EMBL" id="MDQ0936237.1"/>
    </source>
</evidence>
<dbReference type="PANTHER" id="PTHR43156">
    <property type="entry name" value="STAGE II SPORULATION PROTEIN E-RELATED"/>
    <property type="match status" value="1"/>
</dbReference>
<feature type="compositionally biased region" description="Gly residues" evidence="2">
    <location>
        <begin position="682"/>
        <end position="698"/>
    </location>
</feature>
<dbReference type="InterPro" id="IPR029016">
    <property type="entry name" value="GAF-like_dom_sf"/>
</dbReference>
<dbReference type="SUPFAM" id="SSF55785">
    <property type="entry name" value="PYP-like sensor domain (PAS domain)"/>
    <property type="match status" value="2"/>
</dbReference>
<feature type="domain" description="PAS" evidence="3">
    <location>
        <begin position="107"/>
        <end position="152"/>
    </location>
</feature>
<dbReference type="Pfam" id="PF08448">
    <property type="entry name" value="PAS_4"/>
    <property type="match status" value="1"/>
</dbReference>
<sequence>MKQVAAAVIIDARGMVTGWSEGARRLTGHAAEDIVGRPAAGLLAEDLPPAAMTELTGVVALRHRDGHRVELAVGACPVLGEGGAPRGFVVTALPDPPVPEPQAAAQGPTSLERAIRQASVPMSAFDLNQRYTWLNEAVCDLMGETEQALIGQFYGDTDVVPDDRISQGLLFHLREVARTGTAVRYETFGKDATDGRAYAWSFEMWPVRDDLGAVTSVGIAAFDSSDQHWSRRRLALLNEAAAAIGTTLDVVRTAEELVELVVPRFADFVSVDLLDWVLGAEEPQAAAEEVVLHRVAHGSVTEGTPEAVVPLGAKDTYLPFTAPVRAMAEGRALMGRVGERAFDEWVAERNAREPVGRPYRKGVHSMVTVPLRARGTILGVAVFLRITRPDPYTEDDVALAEELASRAAVCVDNARRFARERTTALALQHSLLPRGLPGQAAVEIAHRYLPCGSVAGIGGDWFDVIPLSGSRVALCVGDVVGHGIQSSATMGRLRTAVRTLADVDLPPDELLTHLDDLVTHLADEEDGGDVAELGATCLYAVYDPVSRLLTLASAGHPPPAVVPPGGVAELIEVSAGPPLGVGGLPFEATELKLPEGSLLALYTDGLIEDRDRDIDHATSELCRALNLPGASLDAVCDAVLKAVLPEQPGDDVALLLAPYARARGRPGGHLGRPAGPRARGGHPSGGHGTTGRLGAGRGGLRHRTRRQRAGHQRHPVRRTAHPAPADPRPGPHRRGLRRQFDLTASAPGARLRRGRPWPAARRPANPALGQPSDGHRQDDLGGAAAPGGVGPTPAGGCSAAGHWKSHPGFGASSEKGEPCGSTYRTSSTRGVLPRFRPMWTYVEPAGSLMESPCVYTPSDSQVESKWLRVPCLTTPYRGPSW</sequence>
<protein>
    <submittedName>
        <fullName evidence="4">GAF domain-containing protein</fullName>
    </submittedName>
</protein>
<feature type="compositionally biased region" description="Low complexity" evidence="2">
    <location>
        <begin position="756"/>
        <end position="769"/>
    </location>
</feature>
<dbReference type="InterPro" id="IPR003018">
    <property type="entry name" value="GAF"/>
</dbReference>
<dbReference type="SMART" id="SM00331">
    <property type="entry name" value="PP2C_SIG"/>
    <property type="match status" value="1"/>
</dbReference>
<accession>A0ABU0RW68</accession>
<dbReference type="InterPro" id="IPR036457">
    <property type="entry name" value="PPM-type-like_dom_sf"/>
</dbReference>
<dbReference type="Gene3D" id="3.60.40.10">
    <property type="entry name" value="PPM-type phosphatase domain"/>
    <property type="match status" value="1"/>
</dbReference>
<organism evidence="4 5">
    <name type="scientific">Streptomyces turgidiscabies</name>
    <dbReference type="NCBI Taxonomy" id="85558"/>
    <lineage>
        <taxon>Bacteria</taxon>
        <taxon>Bacillati</taxon>
        <taxon>Actinomycetota</taxon>
        <taxon>Actinomycetes</taxon>
        <taxon>Kitasatosporales</taxon>
        <taxon>Streptomycetaceae</taxon>
        <taxon>Streptomyces</taxon>
    </lineage>
</organism>
<evidence type="ECO:0000256" key="2">
    <source>
        <dbReference type="SAM" id="MobiDB-lite"/>
    </source>
</evidence>
<reference evidence="4 5" key="1">
    <citation type="submission" date="2023-07" db="EMBL/GenBank/DDBJ databases">
        <title>Comparative genomics of wheat-associated soil bacteria to identify genetic determinants of phenazine resistance.</title>
        <authorList>
            <person name="Mouncey N."/>
        </authorList>
    </citation>
    <scope>NUCLEOTIDE SEQUENCE [LARGE SCALE GENOMIC DNA]</scope>
    <source>
        <strain evidence="4 5">W2I16</strain>
    </source>
</reference>
<proteinExistence type="predicted"/>
<dbReference type="InterPro" id="IPR035965">
    <property type="entry name" value="PAS-like_dom_sf"/>
</dbReference>
<dbReference type="Pfam" id="PF07228">
    <property type="entry name" value="SpoIIE"/>
    <property type="match status" value="1"/>
</dbReference>
<dbReference type="Gene3D" id="3.30.450.20">
    <property type="entry name" value="PAS domain"/>
    <property type="match status" value="2"/>
</dbReference>
<dbReference type="Pfam" id="PF01590">
    <property type="entry name" value="GAF"/>
    <property type="match status" value="1"/>
</dbReference>
<feature type="compositionally biased region" description="Basic residues" evidence="2">
    <location>
        <begin position="699"/>
        <end position="720"/>
    </location>
</feature>
<dbReference type="SMART" id="SM00065">
    <property type="entry name" value="GAF"/>
    <property type="match status" value="1"/>
</dbReference>
<dbReference type="PROSITE" id="PS50112">
    <property type="entry name" value="PAS"/>
    <property type="match status" value="2"/>
</dbReference>
<dbReference type="CDD" id="cd00130">
    <property type="entry name" value="PAS"/>
    <property type="match status" value="1"/>
</dbReference>
<evidence type="ECO:0000256" key="1">
    <source>
        <dbReference type="ARBA" id="ARBA00022801"/>
    </source>
</evidence>
<dbReference type="InterPro" id="IPR013767">
    <property type="entry name" value="PAS_fold"/>
</dbReference>
<dbReference type="InterPro" id="IPR052016">
    <property type="entry name" value="Bact_Sigma-Reg"/>
</dbReference>
<dbReference type="SUPFAM" id="SSF55781">
    <property type="entry name" value="GAF domain-like"/>
    <property type="match status" value="1"/>
</dbReference>
<feature type="domain" description="PAS" evidence="3">
    <location>
        <begin position="8"/>
        <end position="37"/>
    </location>
</feature>
<dbReference type="InterPro" id="IPR013656">
    <property type="entry name" value="PAS_4"/>
</dbReference>
<evidence type="ECO:0000259" key="3">
    <source>
        <dbReference type="PROSITE" id="PS50112"/>
    </source>
</evidence>
<feature type="region of interest" description="Disordered" evidence="2">
    <location>
        <begin position="663"/>
        <end position="828"/>
    </location>
</feature>
<dbReference type="Proteomes" id="UP001223072">
    <property type="component" value="Unassembled WGS sequence"/>
</dbReference>
<keyword evidence="1" id="KW-0378">Hydrolase</keyword>
<dbReference type="Gene3D" id="3.30.450.40">
    <property type="match status" value="1"/>
</dbReference>
<evidence type="ECO:0000313" key="5">
    <source>
        <dbReference type="Proteomes" id="UP001223072"/>
    </source>
</evidence>
<gene>
    <name evidence="4" type="ORF">QFZ49_006212</name>
</gene>
<dbReference type="PANTHER" id="PTHR43156:SF2">
    <property type="entry name" value="STAGE II SPORULATION PROTEIN E"/>
    <property type="match status" value="1"/>
</dbReference>
<dbReference type="EMBL" id="JAUSZS010000008">
    <property type="protein sequence ID" value="MDQ0936237.1"/>
    <property type="molecule type" value="Genomic_DNA"/>
</dbReference>
<dbReference type="InterPro" id="IPR001932">
    <property type="entry name" value="PPM-type_phosphatase-like_dom"/>
</dbReference>
<keyword evidence="5" id="KW-1185">Reference proteome</keyword>
<dbReference type="Pfam" id="PF00989">
    <property type="entry name" value="PAS"/>
    <property type="match status" value="1"/>
</dbReference>